<dbReference type="Proteomes" id="UP001064048">
    <property type="component" value="Chromosome 16"/>
</dbReference>
<organism evidence="1 2">
    <name type="scientific">Choristoneura fumiferana</name>
    <name type="common">Spruce budworm moth</name>
    <name type="synonym">Archips fumiferana</name>
    <dbReference type="NCBI Taxonomy" id="7141"/>
    <lineage>
        <taxon>Eukaryota</taxon>
        <taxon>Metazoa</taxon>
        <taxon>Ecdysozoa</taxon>
        <taxon>Arthropoda</taxon>
        <taxon>Hexapoda</taxon>
        <taxon>Insecta</taxon>
        <taxon>Pterygota</taxon>
        <taxon>Neoptera</taxon>
        <taxon>Endopterygota</taxon>
        <taxon>Lepidoptera</taxon>
        <taxon>Glossata</taxon>
        <taxon>Ditrysia</taxon>
        <taxon>Tortricoidea</taxon>
        <taxon>Tortricidae</taxon>
        <taxon>Tortricinae</taxon>
        <taxon>Choristoneura</taxon>
    </lineage>
</organism>
<accession>A0ACC0JBB3</accession>
<evidence type="ECO:0000313" key="2">
    <source>
        <dbReference type="Proteomes" id="UP001064048"/>
    </source>
</evidence>
<protein>
    <submittedName>
        <fullName evidence="1">Uncharacterized protein</fullName>
    </submittedName>
</protein>
<dbReference type="EMBL" id="CM046116">
    <property type="protein sequence ID" value="KAI8421421.1"/>
    <property type="molecule type" value="Genomic_DNA"/>
</dbReference>
<proteinExistence type="predicted"/>
<reference evidence="1 2" key="1">
    <citation type="journal article" date="2022" name="Genome Biol. Evol.">
        <title>The Spruce Budworm Genome: Reconstructing the Evolutionary History of Antifreeze Proteins.</title>
        <authorList>
            <person name="Beliveau C."/>
            <person name="Gagne P."/>
            <person name="Picq S."/>
            <person name="Vernygora O."/>
            <person name="Keeling C.I."/>
            <person name="Pinkney K."/>
            <person name="Doucet D."/>
            <person name="Wen F."/>
            <person name="Johnston J.S."/>
            <person name="Maaroufi H."/>
            <person name="Boyle B."/>
            <person name="Laroche J."/>
            <person name="Dewar K."/>
            <person name="Juretic N."/>
            <person name="Blackburn G."/>
            <person name="Nisole A."/>
            <person name="Brunet B."/>
            <person name="Brandao M."/>
            <person name="Lumley L."/>
            <person name="Duan J."/>
            <person name="Quan G."/>
            <person name="Lucarotti C.J."/>
            <person name="Roe A.D."/>
            <person name="Sperling F.A.H."/>
            <person name="Levesque R.C."/>
            <person name="Cusson M."/>
        </authorList>
    </citation>
    <scope>NUCLEOTIDE SEQUENCE [LARGE SCALE GENOMIC DNA]</scope>
    <source>
        <strain evidence="1">Glfc:IPQL:Cfum</strain>
    </source>
</reference>
<evidence type="ECO:0000313" key="1">
    <source>
        <dbReference type="EMBL" id="KAI8421421.1"/>
    </source>
</evidence>
<keyword evidence="2" id="KW-1185">Reference proteome</keyword>
<name>A0ACC0JBB3_CHOFU</name>
<sequence>MKDSVAEFNENKGKSTPIAMVAPEVKQNAEADTGITKTCAVEYIDEETLDDNEDDDYEMDSHDEDRESQKTEPERPEKPHQVSNKPPAKTREETEKEQIEVLKLFSEVQKMQRQAVGLRDKLKYKMKIHSRQNKRLQKLKETIEMKKNILNQKKKKKSRILLTLQDKIKEDKNGLVLAMPTRHTDDLKNFALSIYKYSPQAYIYVRNTLRTMLPSTDILDTWVDSGYIPKNIMTNSSMIKIVSDQTDKELTCKITLG</sequence>
<comment type="caution">
    <text evidence="1">The sequence shown here is derived from an EMBL/GenBank/DDBJ whole genome shotgun (WGS) entry which is preliminary data.</text>
</comment>
<gene>
    <name evidence="1" type="ORF">MSG28_009495</name>
</gene>